<feature type="region of interest" description="Disordered" evidence="1">
    <location>
        <begin position="1"/>
        <end position="61"/>
    </location>
</feature>
<evidence type="ECO:0000256" key="1">
    <source>
        <dbReference type="SAM" id="MobiDB-lite"/>
    </source>
</evidence>
<sequence length="224" mass="25140">MRIWQPGVQGNQGGFDAKSDDDEPACHQCQSRLAGDDVPDVRHGHAASKGKQDGNTEQYHGGANRRLGQVFEACFQRGRLFIVECHQEEGADSHDLKPDPQVEKIRSTAQPNDGTDERQQERIKFFFAILPIHIRNGKEGHAEAKPCGDDSQQQSHTIHTHQDGTHLCADKTSAHPHFGGQVEEHAFHYKHQQGKELSQRHAHESAFTDTQPSEQIHKRRSDQG</sequence>
<feature type="compositionally biased region" description="Basic and acidic residues" evidence="1">
    <location>
        <begin position="90"/>
        <end position="106"/>
    </location>
</feature>
<accession>A0A645E1N7</accession>
<dbReference type="EMBL" id="VSSQ01041959">
    <property type="protein sequence ID" value="MPM95469.1"/>
    <property type="molecule type" value="Genomic_DNA"/>
</dbReference>
<reference evidence="2" key="1">
    <citation type="submission" date="2019-08" db="EMBL/GenBank/DDBJ databases">
        <authorList>
            <person name="Kucharzyk K."/>
            <person name="Murdoch R.W."/>
            <person name="Higgins S."/>
            <person name="Loffler F."/>
        </authorList>
    </citation>
    <scope>NUCLEOTIDE SEQUENCE</scope>
</reference>
<name>A0A645E1N7_9ZZZZ</name>
<feature type="region of interest" description="Disordered" evidence="1">
    <location>
        <begin position="139"/>
        <end position="224"/>
    </location>
</feature>
<feature type="compositionally biased region" description="Basic and acidic residues" evidence="1">
    <location>
        <begin position="160"/>
        <end position="173"/>
    </location>
</feature>
<feature type="compositionally biased region" description="Basic and acidic residues" evidence="1">
    <location>
        <begin position="182"/>
        <end position="206"/>
    </location>
</feature>
<comment type="caution">
    <text evidence="2">The sequence shown here is derived from an EMBL/GenBank/DDBJ whole genome shotgun (WGS) entry which is preliminary data.</text>
</comment>
<protein>
    <submittedName>
        <fullName evidence="2">Uncharacterized protein</fullName>
    </submittedName>
</protein>
<evidence type="ECO:0000313" key="2">
    <source>
        <dbReference type="EMBL" id="MPM95469.1"/>
    </source>
</evidence>
<feature type="region of interest" description="Disordered" evidence="1">
    <location>
        <begin position="90"/>
        <end position="118"/>
    </location>
</feature>
<dbReference type="AlphaFoldDB" id="A0A645E1N7"/>
<organism evidence="2">
    <name type="scientific">bioreactor metagenome</name>
    <dbReference type="NCBI Taxonomy" id="1076179"/>
    <lineage>
        <taxon>unclassified sequences</taxon>
        <taxon>metagenomes</taxon>
        <taxon>ecological metagenomes</taxon>
    </lineage>
</organism>
<proteinExistence type="predicted"/>
<feature type="compositionally biased region" description="Basic and acidic residues" evidence="1">
    <location>
        <begin position="139"/>
        <end position="148"/>
    </location>
</feature>
<gene>
    <name evidence="2" type="ORF">SDC9_142623</name>
</gene>